<name>A0AAW6CZS4_9FIRM</name>
<reference evidence="1" key="1">
    <citation type="submission" date="2023-01" db="EMBL/GenBank/DDBJ databases">
        <title>Human gut microbiome strain richness.</title>
        <authorList>
            <person name="Chen-Liaw A."/>
        </authorList>
    </citation>
    <scope>NUCLEOTIDE SEQUENCE</scope>
    <source>
        <strain evidence="1">1001283st1_G1_1001283B150217_161031</strain>
    </source>
</reference>
<proteinExistence type="predicted"/>
<evidence type="ECO:0000313" key="1">
    <source>
        <dbReference type="EMBL" id="MDB8004476.1"/>
    </source>
</evidence>
<dbReference type="Proteomes" id="UP001210809">
    <property type="component" value="Unassembled WGS sequence"/>
</dbReference>
<dbReference type="AlphaFoldDB" id="A0AAW6CZS4"/>
<organism evidence="1 2">
    <name type="scientific">[Eubacterium] siraeum</name>
    <dbReference type="NCBI Taxonomy" id="39492"/>
    <lineage>
        <taxon>Bacteria</taxon>
        <taxon>Bacillati</taxon>
        <taxon>Bacillota</taxon>
        <taxon>Clostridia</taxon>
        <taxon>Eubacteriales</taxon>
        <taxon>Oscillospiraceae</taxon>
        <taxon>Oscillospiraceae incertae sedis</taxon>
    </lineage>
</organism>
<dbReference type="EMBL" id="JAQLXW010000015">
    <property type="protein sequence ID" value="MDB8004476.1"/>
    <property type="molecule type" value="Genomic_DNA"/>
</dbReference>
<sequence>MCDVSKYTKVYEDFKNLHSDDFLQLITEAETQEEKNFFETVWNYLLQEKQKKVIERNLF</sequence>
<protein>
    <recommendedName>
        <fullName evidence="3">PD-(D/E)XK nuclease family transposase</fullName>
    </recommendedName>
</protein>
<comment type="caution">
    <text evidence="1">The sequence shown here is derived from an EMBL/GenBank/DDBJ whole genome shotgun (WGS) entry which is preliminary data.</text>
</comment>
<evidence type="ECO:0000313" key="2">
    <source>
        <dbReference type="Proteomes" id="UP001210809"/>
    </source>
</evidence>
<evidence type="ECO:0008006" key="3">
    <source>
        <dbReference type="Google" id="ProtNLM"/>
    </source>
</evidence>
<accession>A0AAW6CZS4</accession>
<gene>
    <name evidence="1" type="ORF">PNE09_10425</name>
</gene>